<comment type="caution">
    <text evidence="1">The sequence shown here is derived from an EMBL/GenBank/DDBJ whole genome shotgun (WGS) entry which is preliminary data.</text>
</comment>
<gene>
    <name evidence="1" type="ORF">DGQ38_18430</name>
</gene>
<dbReference type="AlphaFoldDB" id="A0A3D5J6N3"/>
<dbReference type="RefSeq" id="WP_013071646.1">
    <property type="nucleotide sequence ID" value="NZ_CAJXAW010000037.1"/>
</dbReference>
<protein>
    <submittedName>
        <fullName evidence="1">Uncharacterized protein</fullName>
    </submittedName>
</protein>
<sequence>MENQISIITHALEEAFNFRLTNISKTYTELGIKLELKIDKVVGVIETILSLTNMYLLLVVCFGENYSEFWGL</sequence>
<dbReference type="EMBL" id="DPMF01000420">
    <property type="protein sequence ID" value="HCV83020.1"/>
    <property type="molecule type" value="Genomic_DNA"/>
</dbReference>
<organism evidence="1 2">
    <name type="scientific">Zunongwangia profunda</name>
    <dbReference type="NCBI Taxonomy" id="398743"/>
    <lineage>
        <taxon>Bacteria</taxon>
        <taxon>Pseudomonadati</taxon>
        <taxon>Bacteroidota</taxon>
        <taxon>Flavobacteriia</taxon>
        <taxon>Flavobacteriales</taxon>
        <taxon>Flavobacteriaceae</taxon>
        <taxon>Zunongwangia</taxon>
    </lineage>
</organism>
<evidence type="ECO:0000313" key="1">
    <source>
        <dbReference type="EMBL" id="HCV83020.1"/>
    </source>
</evidence>
<reference evidence="1 2" key="1">
    <citation type="journal article" date="2018" name="Nat. Biotechnol.">
        <title>A standardized bacterial taxonomy based on genome phylogeny substantially revises the tree of life.</title>
        <authorList>
            <person name="Parks D.H."/>
            <person name="Chuvochina M."/>
            <person name="Waite D.W."/>
            <person name="Rinke C."/>
            <person name="Skarshewski A."/>
            <person name="Chaumeil P.A."/>
            <person name="Hugenholtz P."/>
        </authorList>
    </citation>
    <scope>NUCLEOTIDE SEQUENCE [LARGE SCALE GENOMIC DNA]</scope>
    <source>
        <strain evidence="1">UBA9359</strain>
    </source>
</reference>
<name>A0A3D5J6N3_9FLAO</name>
<proteinExistence type="predicted"/>
<accession>A0A3D5J6N3</accession>
<dbReference type="Proteomes" id="UP000264330">
    <property type="component" value="Unassembled WGS sequence"/>
</dbReference>
<evidence type="ECO:0000313" key="2">
    <source>
        <dbReference type="Proteomes" id="UP000264330"/>
    </source>
</evidence>